<dbReference type="EMBL" id="GGFK01012761">
    <property type="protein sequence ID" value="MBW46082.1"/>
    <property type="molecule type" value="Transcribed_RNA"/>
</dbReference>
<reference evidence="2" key="1">
    <citation type="submission" date="2018-01" db="EMBL/GenBank/DDBJ databases">
        <title>An insight into the sialome of Amazonian anophelines.</title>
        <authorList>
            <person name="Ribeiro J.M."/>
            <person name="Scarpassa V."/>
            <person name="Calvo E."/>
        </authorList>
    </citation>
    <scope>NUCLEOTIDE SEQUENCE</scope>
    <source>
        <tissue evidence="2">Salivary glands</tissue>
    </source>
</reference>
<sequence length="194" mass="22738">MVLNTTTKVFLLVIALFLTFVVGFFAYVLSLRHERSRLWDEIERRGAARYTEFGDTNYWYFVVRDMDKIRNMTDIHYLERASHIVPMADGFILLGKDYEIHYERVRDASRMPSEAIAPSERHLEPEDYTPTMVKRKLYAWEVGKPLTSAADPATTVVRTRWKIGEHRIGAAATYNDLPLDEEREKHKHVGQEHH</sequence>
<proteinExistence type="predicted"/>
<feature type="transmembrane region" description="Helical" evidence="1">
    <location>
        <begin position="6"/>
        <end position="29"/>
    </location>
</feature>
<protein>
    <submittedName>
        <fullName evidence="2">Putative secreted protein</fullName>
    </submittedName>
</protein>
<organism evidence="2">
    <name type="scientific">Anopheles triannulatus</name>
    <dbReference type="NCBI Taxonomy" id="58253"/>
    <lineage>
        <taxon>Eukaryota</taxon>
        <taxon>Metazoa</taxon>
        <taxon>Ecdysozoa</taxon>
        <taxon>Arthropoda</taxon>
        <taxon>Hexapoda</taxon>
        <taxon>Insecta</taxon>
        <taxon>Pterygota</taxon>
        <taxon>Neoptera</taxon>
        <taxon>Endopterygota</taxon>
        <taxon>Diptera</taxon>
        <taxon>Nematocera</taxon>
        <taxon>Culicoidea</taxon>
        <taxon>Culicidae</taxon>
        <taxon>Anophelinae</taxon>
        <taxon>Anopheles</taxon>
    </lineage>
</organism>
<keyword evidence="1" id="KW-0472">Membrane</keyword>
<keyword evidence="1" id="KW-1133">Transmembrane helix</keyword>
<evidence type="ECO:0000313" key="2">
    <source>
        <dbReference type="EMBL" id="MBW46082.1"/>
    </source>
</evidence>
<accession>A0A2M4AZD8</accession>
<dbReference type="AlphaFoldDB" id="A0A2M4AZD8"/>
<keyword evidence="1" id="KW-0812">Transmembrane</keyword>
<evidence type="ECO:0000256" key="1">
    <source>
        <dbReference type="SAM" id="Phobius"/>
    </source>
</evidence>
<name>A0A2M4AZD8_9DIPT</name>